<dbReference type="Pfam" id="PF07883">
    <property type="entry name" value="Cupin_2"/>
    <property type="match status" value="1"/>
</dbReference>
<dbReference type="AlphaFoldDB" id="A0A542Y287"/>
<dbReference type="InterPro" id="IPR011051">
    <property type="entry name" value="RmlC_Cupin_sf"/>
</dbReference>
<dbReference type="InterPro" id="IPR014710">
    <property type="entry name" value="RmlC-like_jellyroll"/>
</dbReference>
<dbReference type="Gene3D" id="2.60.120.10">
    <property type="entry name" value="Jelly Rolls"/>
    <property type="match status" value="1"/>
</dbReference>
<dbReference type="InterPro" id="IPR013096">
    <property type="entry name" value="Cupin_2"/>
</dbReference>
<dbReference type="OrthoDB" id="1121052at2"/>
<proteinExistence type="predicted"/>
<evidence type="ECO:0000313" key="2">
    <source>
        <dbReference type="EMBL" id="TQL42133.1"/>
    </source>
</evidence>
<evidence type="ECO:0000259" key="1">
    <source>
        <dbReference type="Pfam" id="PF07883"/>
    </source>
</evidence>
<dbReference type="EMBL" id="VFON01000001">
    <property type="protein sequence ID" value="TQL42133.1"/>
    <property type="molecule type" value="Genomic_DNA"/>
</dbReference>
<accession>A0A542Y287</accession>
<name>A0A542Y287_9MICO</name>
<evidence type="ECO:0000313" key="3">
    <source>
        <dbReference type="Proteomes" id="UP000319094"/>
    </source>
</evidence>
<comment type="caution">
    <text evidence="2">The sequence shown here is derived from an EMBL/GenBank/DDBJ whole genome shotgun (WGS) entry which is preliminary data.</text>
</comment>
<protein>
    <recommendedName>
        <fullName evidence="1">Cupin type-2 domain-containing protein</fullName>
    </recommendedName>
</protein>
<feature type="domain" description="Cupin type-2" evidence="1">
    <location>
        <begin position="54"/>
        <end position="108"/>
    </location>
</feature>
<dbReference type="RefSeq" id="WP_141885629.1">
    <property type="nucleotide sequence ID" value="NZ_BAAAUY010000023.1"/>
</dbReference>
<sequence>MTVQADGYDILSAGLADFEALAPMTAGRVKVGRVFDGDTLRVRTLAIPAGVTLAEHVAGAPVLIHVIAGRVRFDIGGDSHELTAGALVRADPEEKHEVFAHEDAQLVLTFHPER</sequence>
<dbReference type="SUPFAM" id="SSF51182">
    <property type="entry name" value="RmlC-like cupins"/>
    <property type="match status" value="1"/>
</dbReference>
<dbReference type="Proteomes" id="UP000319094">
    <property type="component" value="Unassembled WGS sequence"/>
</dbReference>
<gene>
    <name evidence="2" type="ORF">FB468_0114</name>
</gene>
<reference evidence="2 3" key="1">
    <citation type="submission" date="2019-06" db="EMBL/GenBank/DDBJ databases">
        <title>Sequencing the genomes of 1000 actinobacteria strains.</title>
        <authorList>
            <person name="Klenk H.-P."/>
        </authorList>
    </citation>
    <scope>NUCLEOTIDE SEQUENCE [LARGE SCALE GENOMIC DNA]</scope>
    <source>
        <strain evidence="2 3">DSM 8803</strain>
    </source>
</reference>
<organism evidence="2 3">
    <name type="scientific">Leucobacter komagatae</name>
    <dbReference type="NCBI Taxonomy" id="55969"/>
    <lineage>
        <taxon>Bacteria</taxon>
        <taxon>Bacillati</taxon>
        <taxon>Actinomycetota</taxon>
        <taxon>Actinomycetes</taxon>
        <taxon>Micrococcales</taxon>
        <taxon>Microbacteriaceae</taxon>
        <taxon>Leucobacter</taxon>
    </lineage>
</organism>
<keyword evidence="3" id="KW-1185">Reference proteome</keyword>